<dbReference type="Proteomes" id="UP000075615">
    <property type="component" value="Unassembled WGS sequence"/>
</dbReference>
<protein>
    <recommendedName>
        <fullName evidence="1">DUF2007 domain-containing protein</fullName>
    </recommendedName>
</protein>
<comment type="caution">
    <text evidence="2">The sequence shown here is derived from an EMBL/GenBank/DDBJ whole genome shotgun (WGS) entry which is preliminary data.</text>
</comment>
<evidence type="ECO:0000259" key="1">
    <source>
        <dbReference type="Pfam" id="PF09413"/>
    </source>
</evidence>
<dbReference type="OrthoDB" id="1467917at2"/>
<dbReference type="AlphaFoldDB" id="A0A150XWY2"/>
<reference evidence="2 3" key="1">
    <citation type="submission" date="2016-01" db="EMBL/GenBank/DDBJ databases">
        <title>Genome sequencing of Roseivirga echinicomitans KMM 6058.</title>
        <authorList>
            <person name="Selvaratnam C."/>
            <person name="Thevarajoo S."/>
            <person name="Goh K.M."/>
            <person name="Ee R."/>
            <person name="Chan K.-G."/>
            <person name="Chong C.S."/>
        </authorList>
    </citation>
    <scope>NUCLEOTIDE SEQUENCE [LARGE SCALE GENOMIC DNA]</scope>
    <source>
        <strain evidence="2 3">KMM 6058</strain>
    </source>
</reference>
<dbReference type="InterPro" id="IPR018551">
    <property type="entry name" value="DUF2007"/>
</dbReference>
<organism evidence="2 3">
    <name type="scientific">Roseivirga echinicomitans</name>
    <dbReference type="NCBI Taxonomy" id="296218"/>
    <lineage>
        <taxon>Bacteria</taxon>
        <taxon>Pseudomonadati</taxon>
        <taxon>Bacteroidota</taxon>
        <taxon>Cytophagia</taxon>
        <taxon>Cytophagales</taxon>
        <taxon>Roseivirgaceae</taxon>
        <taxon>Roseivirga</taxon>
    </lineage>
</organism>
<gene>
    <name evidence="2" type="ORF">AWN68_00235</name>
</gene>
<evidence type="ECO:0000313" key="3">
    <source>
        <dbReference type="Proteomes" id="UP000075615"/>
    </source>
</evidence>
<dbReference type="Pfam" id="PF09413">
    <property type="entry name" value="DUF2007"/>
    <property type="match status" value="1"/>
</dbReference>
<proteinExistence type="predicted"/>
<feature type="domain" description="DUF2007" evidence="1">
    <location>
        <begin position="4"/>
        <end position="63"/>
    </location>
</feature>
<dbReference type="RefSeq" id="WP_068409875.1">
    <property type="nucleotide sequence ID" value="NZ_LRDB01000001.1"/>
</dbReference>
<keyword evidence="3" id="KW-1185">Reference proteome</keyword>
<sequence>MSNWNSVFKTSIQHQAEIVKDVLLDNNIEAVLLNQKDSSYHFGSMEVKVEQSNVIKALKIIGDLDFS</sequence>
<evidence type="ECO:0000313" key="2">
    <source>
        <dbReference type="EMBL" id="KYG83277.1"/>
    </source>
</evidence>
<dbReference type="EMBL" id="LRDB01000001">
    <property type="protein sequence ID" value="KYG83277.1"/>
    <property type="molecule type" value="Genomic_DNA"/>
</dbReference>
<name>A0A150XWY2_9BACT</name>
<dbReference type="STRING" id="296218.AWN68_00235"/>
<accession>A0A150XWY2</accession>